<dbReference type="EMBL" id="JBHLYW010000007">
    <property type="protein sequence ID" value="MFC0076594.1"/>
    <property type="molecule type" value="Genomic_DNA"/>
</dbReference>
<accession>A0ABV6BMC5</accession>
<keyword evidence="3" id="KW-1185">Reference proteome</keyword>
<evidence type="ECO:0000313" key="3">
    <source>
        <dbReference type="Proteomes" id="UP001589734"/>
    </source>
</evidence>
<feature type="region of interest" description="Disordered" evidence="1">
    <location>
        <begin position="96"/>
        <end position="116"/>
    </location>
</feature>
<protein>
    <submittedName>
        <fullName evidence="2">HK97 gp10 family phage protein</fullName>
    </submittedName>
</protein>
<feature type="compositionally biased region" description="Polar residues" evidence="1">
    <location>
        <begin position="107"/>
        <end position="116"/>
    </location>
</feature>
<name>A0ABV6BMC5_9FLAO</name>
<dbReference type="RefSeq" id="WP_379685647.1">
    <property type="nucleotide sequence ID" value="NZ_JBHLYW010000007.1"/>
</dbReference>
<sequence length="140" mass="15913">MLSDDEVRKIAQQIIDEAKATAHVDQGTLKRSISYTVTNGKYIFRQMYYGFYGEDNPSGINSKLEQIARRLMPRGVEYQVIGTDFNGRIKERTVKKSGRAIEKNPTPALSNKQTTSNLKKLVETLKKLRKNDGDSEKTKN</sequence>
<evidence type="ECO:0000313" key="2">
    <source>
        <dbReference type="EMBL" id="MFC0076594.1"/>
    </source>
</evidence>
<reference evidence="2 3" key="1">
    <citation type="submission" date="2024-09" db="EMBL/GenBank/DDBJ databases">
        <authorList>
            <person name="Sun Q."/>
            <person name="Mori K."/>
        </authorList>
    </citation>
    <scope>NUCLEOTIDE SEQUENCE [LARGE SCALE GENOMIC DNA]</scope>
    <source>
        <strain evidence="2 3">CGMCC 1.12926</strain>
    </source>
</reference>
<dbReference type="Proteomes" id="UP001589734">
    <property type="component" value="Unassembled WGS sequence"/>
</dbReference>
<organism evidence="2 3">
    <name type="scientific">Flavobacterium procerum</name>
    <dbReference type="NCBI Taxonomy" id="1455569"/>
    <lineage>
        <taxon>Bacteria</taxon>
        <taxon>Pseudomonadati</taxon>
        <taxon>Bacteroidota</taxon>
        <taxon>Flavobacteriia</taxon>
        <taxon>Flavobacteriales</taxon>
        <taxon>Flavobacteriaceae</taxon>
        <taxon>Flavobacterium</taxon>
    </lineage>
</organism>
<evidence type="ECO:0000256" key="1">
    <source>
        <dbReference type="SAM" id="MobiDB-lite"/>
    </source>
</evidence>
<gene>
    <name evidence="2" type="ORF">ACFFLS_06065</name>
</gene>
<proteinExistence type="predicted"/>
<comment type="caution">
    <text evidence="2">The sequence shown here is derived from an EMBL/GenBank/DDBJ whole genome shotgun (WGS) entry which is preliminary data.</text>
</comment>